<protein>
    <submittedName>
        <fullName evidence="1">Uncharacterized protein</fullName>
    </submittedName>
</protein>
<reference evidence="1 2" key="1">
    <citation type="submission" date="2015-07" db="EMBL/GenBank/DDBJ databases">
        <title>The genome of Melipona quadrifasciata.</title>
        <authorList>
            <person name="Pan H."/>
            <person name="Kapheim K."/>
        </authorList>
    </citation>
    <scope>NUCLEOTIDE SEQUENCE [LARGE SCALE GENOMIC DNA]</scope>
    <source>
        <strain evidence="1">0111107301</strain>
        <tissue evidence="1">Whole body</tissue>
    </source>
</reference>
<dbReference type="AlphaFoldDB" id="A0A0N0BIU7"/>
<name>A0A0N0BIU7_9HYME</name>
<evidence type="ECO:0000313" key="2">
    <source>
        <dbReference type="Proteomes" id="UP000053105"/>
    </source>
</evidence>
<sequence>MELILTIQTDNERCYSRLQLLTITHDAFEKDEEGKETSRLTNNVWKLLGLRFKPIGSELVGMLLREISWHFGADDCDGV</sequence>
<gene>
    <name evidence="1" type="ORF">WN51_09551</name>
</gene>
<organism evidence="1 2">
    <name type="scientific">Melipona quadrifasciata</name>
    <dbReference type="NCBI Taxonomy" id="166423"/>
    <lineage>
        <taxon>Eukaryota</taxon>
        <taxon>Metazoa</taxon>
        <taxon>Ecdysozoa</taxon>
        <taxon>Arthropoda</taxon>
        <taxon>Hexapoda</taxon>
        <taxon>Insecta</taxon>
        <taxon>Pterygota</taxon>
        <taxon>Neoptera</taxon>
        <taxon>Endopterygota</taxon>
        <taxon>Hymenoptera</taxon>
        <taxon>Apocrita</taxon>
        <taxon>Aculeata</taxon>
        <taxon>Apoidea</taxon>
        <taxon>Anthophila</taxon>
        <taxon>Apidae</taxon>
        <taxon>Melipona</taxon>
    </lineage>
</organism>
<dbReference type="EMBL" id="KQ435726">
    <property type="protein sequence ID" value="KOX78192.1"/>
    <property type="molecule type" value="Genomic_DNA"/>
</dbReference>
<dbReference type="Proteomes" id="UP000053105">
    <property type="component" value="Unassembled WGS sequence"/>
</dbReference>
<keyword evidence="2" id="KW-1185">Reference proteome</keyword>
<accession>A0A0N0BIU7</accession>
<proteinExistence type="predicted"/>
<evidence type="ECO:0000313" key="1">
    <source>
        <dbReference type="EMBL" id="KOX78192.1"/>
    </source>
</evidence>